<keyword evidence="2" id="KW-1185">Reference proteome</keyword>
<comment type="caution">
    <text evidence="1">The sequence shown here is derived from an EMBL/GenBank/DDBJ whole genome shotgun (WGS) entry which is preliminary data.</text>
</comment>
<name>A0ABN7P2U4_TIMPD</name>
<dbReference type="Proteomes" id="UP001153148">
    <property type="component" value="Unassembled WGS sequence"/>
</dbReference>
<accession>A0ABN7P2U4</accession>
<feature type="non-terminal residue" evidence="1">
    <location>
        <position position="153"/>
    </location>
</feature>
<gene>
    <name evidence="1" type="ORF">TPAB3V08_LOCUS9165</name>
</gene>
<protein>
    <recommendedName>
        <fullName evidence="3">SWIM-type domain-containing protein</fullName>
    </recommendedName>
</protein>
<evidence type="ECO:0000313" key="2">
    <source>
        <dbReference type="Proteomes" id="UP001153148"/>
    </source>
</evidence>
<reference evidence="1" key="1">
    <citation type="submission" date="2021-03" db="EMBL/GenBank/DDBJ databases">
        <authorList>
            <person name="Tran Van P."/>
        </authorList>
    </citation>
    <scope>NUCLEOTIDE SEQUENCE</scope>
</reference>
<dbReference type="EMBL" id="CAJPIN010019150">
    <property type="protein sequence ID" value="CAG2062213.1"/>
    <property type="molecule type" value="Genomic_DNA"/>
</dbReference>
<evidence type="ECO:0000313" key="1">
    <source>
        <dbReference type="EMBL" id="CAG2062213.1"/>
    </source>
</evidence>
<proteinExistence type="predicted"/>
<sequence length="153" mass="16719">MNQTSTTSWRYRIGKVEFRGSEPASVEGEWKTYLGKTTPSSPDRDSNLNLPFLYSLAQHKTSALANNTTETAETVEAIVTQLMEKQRLARAAALTKQLECGCPDSTCADGKTCSHPMRRISAAKTANTTDHTSRQAVVSMTSLSSDNNNQVIC</sequence>
<evidence type="ECO:0008006" key="3">
    <source>
        <dbReference type="Google" id="ProtNLM"/>
    </source>
</evidence>
<organism evidence="1 2">
    <name type="scientific">Timema podura</name>
    <name type="common">Walking stick</name>
    <dbReference type="NCBI Taxonomy" id="61482"/>
    <lineage>
        <taxon>Eukaryota</taxon>
        <taxon>Metazoa</taxon>
        <taxon>Ecdysozoa</taxon>
        <taxon>Arthropoda</taxon>
        <taxon>Hexapoda</taxon>
        <taxon>Insecta</taxon>
        <taxon>Pterygota</taxon>
        <taxon>Neoptera</taxon>
        <taxon>Polyneoptera</taxon>
        <taxon>Phasmatodea</taxon>
        <taxon>Timematodea</taxon>
        <taxon>Timematoidea</taxon>
        <taxon>Timematidae</taxon>
        <taxon>Timema</taxon>
    </lineage>
</organism>